<protein>
    <submittedName>
        <fullName evidence="1">Uncharacterized protein</fullName>
    </submittedName>
</protein>
<proteinExistence type="predicted"/>
<dbReference type="AlphaFoldDB" id="A0A6C0B9L0"/>
<organism evidence="1">
    <name type="scientific">viral metagenome</name>
    <dbReference type="NCBI Taxonomy" id="1070528"/>
    <lineage>
        <taxon>unclassified sequences</taxon>
        <taxon>metagenomes</taxon>
        <taxon>organismal metagenomes</taxon>
    </lineage>
</organism>
<name>A0A6C0B9L0_9ZZZZ</name>
<reference evidence="1" key="1">
    <citation type="journal article" date="2020" name="Nature">
        <title>Giant virus diversity and host interactions through global metagenomics.</title>
        <authorList>
            <person name="Schulz F."/>
            <person name="Roux S."/>
            <person name="Paez-Espino D."/>
            <person name="Jungbluth S."/>
            <person name="Walsh D.A."/>
            <person name="Denef V.J."/>
            <person name="McMahon K.D."/>
            <person name="Konstantinidis K.T."/>
            <person name="Eloe-Fadrosh E.A."/>
            <person name="Kyrpides N.C."/>
            <person name="Woyke T."/>
        </authorList>
    </citation>
    <scope>NUCLEOTIDE SEQUENCE</scope>
    <source>
        <strain evidence="1">GVMAG-M-3300010158-59</strain>
    </source>
</reference>
<evidence type="ECO:0000313" key="1">
    <source>
        <dbReference type="EMBL" id="QHS88730.1"/>
    </source>
</evidence>
<accession>A0A6C0B9L0</accession>
<sequence length="68" mass="8317">MSKNEHILYSKVFLTFQKWTKKMSKITWPKKVLGKKYAKYAPDHNRLNFKIGKNICDCKFLYIFWKKI</sequence>
<dbReference type="EMBL" id="MN739102">
    <property type="protein sequence ID" value="QHS88730.1"/>
    <property type="molecule type" value="Genomic_DNA"/>
</dbReference>